<dbReference type="EMBL" id="WHUV01000002">
    <property type="protein sequence ID" value="MQA54323.1"/>
    <property type="molecule type" value="Genomic_DNA"/>
</dbReference>
<comment type="caution">
    <text evidence="3">The sequence shown here is derived from an EMBL/GenBank/DDBJ whole genome shotgun (WGS) entry which is preliminary data.</text>
</comment>
<name>A0A7X1PMC6_9PSED</name>
<evidence type="ECO:0000313" key="3">
    <source>
        <dbReference type="EMBL" id="MQA54323.1"/>
    </source>
</evidence>
<dbReference type="RefSeq" id="WP_152897857.1">
    <property type="nucleotide sequence ID" value="NZ_WHUV01000002.1"/>
</dbReference>
<dbReference type="SUPFAM" id="SSF54427">
    <property type="entry name" value="NTF2-like"/>
    <property type="match status" value="1"/>
</dbReference>
<dbReference type="GO" id="GO:0017000">
    <property type="term" value="P:antibiotic biosynthetic process"/>
    <property type="evidence" value="ECO:0007669"/>
    <property type="project" value="UniProtKB-KW"/>
</dbReference>
<evidence type="ECO:0000256" key="2">
    <source>
        <dbReference type="ARBA" id="ARBA00023194"/>
    </source>
</evidence>
<accession>A0A7X1PMC6</accession>
<dbReference type="Pfam" id="PF03284">
    <property type="entry name" value="PHZA_PHZB"/>
    <property type="match status" value="1"/>
</dbReference>
<dbReference type="AlphaFoldDB" id="A0A7X1PMC6"/>
<sequence>MTASSAPSDFDDQVELRRKNRATVEQYMRTNGKDRLRRHELFTKDGSVASWTNETGKPLEFRGHAKLAALGAWIEKCFPDWQFHNVRIFATSDPNHFWVESDARGKTRVPGYPEGYCENHYIHSFELDNGKITQSREFMNPFDQLRGLGVPVPKIQRAGIPAS</sequence>
<organism evidence="3 4">
    <name type="scientific">Pseudomonas piscis</name>
    <dbReference type="NCBI Taxonomy" id="2614538"/>
    <lineage>
        <taxon>Bacteria</taxon>
        <taxon>Pseudomonadati</taxon>
        <taxon>Pseudomonadota</taxon>
        <taxon>Gammaproteobacteria</taxon>
        <taxon>Pseudomonadales</taxon>
        <taxon>Pseudomonadaceae</taxon>
        <taxon>Pseudomonas</taxon>
    </lineage>
</organism>
<reference evidence="3 4" key="1">
    <citation type="submission" date="2019-10" db="EMBL/GenBank/DDBJ databases">
        <title>Pseudomonas dajingensis sp. nov., isolated from the profound head ulcers of farmed Murray cod (Maccullochella peelii peelii).</title>
        <authorList>
            <person name="Liu Y."/>
        </authorList>
    </citation>
    <scope>NUCLEOTIDE SEQUENCE [LARGE SCALE GENOMIC DNA]</scope>
    <source>
        <strain evidence="3 4">MC042</strain>
    </source>
</reference>
<evidence type="ECO:0000313" key="4">
    <source>
        <dbReference type="Proteomes" id="UP000486534"/>
    </source>
</evidence>
<keyword evidence="2" id="KW-0045">Antibiotic biosynthesis</keyword>
<dbReference type="InterPro" id="IPR004964">
    <property type="entry name" value="PhzA_PhzB"/>
</dbReference>
<protein>
    <submittedName>
        <fullName evidence="3">Phenazine biosynthesis protein</fullName>
    </submittedName>
</protein>
<dbReference type="Gene3D" id="3.10.450.50">
    <property type="match status" value="1"/>
</dbReference>
<dbReference type="InterPro" id="IPR032710">
    <property type="entry name" value="NTF2-like_dom_sf"/>
</dbReference>
<gene>
    <name evidence="3" type="ORF">GDH07_13490</name>
</gene>
<comment type="similarity">
    <text evidence="1">Belongs to the PhzA/PhzB family.</text>
</comment>
<evidence type="ECO:0000256" key="1">
    <source>
        <dbReference type="ARBA" id="ARBA00009377"/>
    </source>
</evidence>
<dbReference type="Proteomes" id="UP000486534">
    <property type="component" value="Unassembled WGS sequence"/>
</dbReference>
<proteinExistence type="inferred from homology"/>